<evidence type="ECO:0008006" key="3">
    <source>
        <dbReference type="Google" id="ProtNLM"/>
    </source>
</evidence>
<accession>A0ABW5DTL5</accession>
<evidence type="ECO:0000313" key="1">
    <source>
        <dbReference type="EMBL" id="MFD2264447.1"/>
    </source>
</evidence>
<proteinExistence type="predicted"/>
<dbReference type="RefSeq" id="WP_379877530.1">
    <property type="nucleotide sequence ID" value="NZ_JBHUIP010000013.1"/>
</dbReference>
<name>A0ABW5DTL5_9PROT</name>
<dbReference type="Proteomes" id="UP001597295">
    <property type="component" value="Unassembled WGS sequence"/>
</dbReference>
<evidence type="ECO:0000313" key="2">
    <source>
        <dbReference type="Proteomes" id="UP001597295"/>
    </source>
</evidence>
<sequence length="144" mass="15617">MSLFTNLMSRLSLPGIGLMLAAGGLLLLVLRLQHAQAAHDIALEELATAKARIASAELTADLNAAALQTLQSDQRRAETLSNALTDRHHRQMRELTRLKEEIRHVASQDHCPQPGSDAALGWVLQQPATTAEPRHNPGEVAPAR</sequence>
<dbReference type="EMBL" id="JBHUIP010000013">
    <property type="protein sequence ID" value="MFD2264447.1"/>
    <property type="molecule type" value="Genomic_DNA"/>
</dbReference>
<reference evidence="2" key="1">
    <citation type="journal article" date="2019" name="Int. J. Syst. Evol. Microbiol.">
        <title>The Global Catalogue of Microorganisms (GCM) 10K type strain sequencing project: providing services to taxonomists for standard genome sequencing and annotation.</title>
        <authorList>
            <consortium name="The Broad Institute Genomics Platform"/>
            <consortium name="The Broad Institute Genome Sequencing Center for Infectious Disease"/>
            <person name="Wu L."/>
            <person name="Ma J."/>
        </authorList>
    </citation>
    <scope>NUCLEOTIDE SEQUENCE [LARGE SCALE GENOMIC DNA]</scope>
    <source>
        <strain evidence="2">CGMCC 1.19062</strain>
    </source>
</reference>
<comment type="caution">
    <text evidence="1">The sequence shown here is derived from an EMBL/GenBank/DDBJ whole genome shotgun (WGS) entry which is preliminary data.</text>
</comment>
<gene>
    <name evidence="1" type="ORF">ACFSM5_16200</name>
</gene>
<organism evidence="1 2">
    <name type="scientific">Lacibacterium aquatile</name>
    <dbReference type="NCBI Taxonomy" id="1168082"/>
    <lineage>
        <taxon>Bacteria</taxon>
        <taxon>Pseudomonadati</taxon>
        <taxon>Pseudomonadota</taxon>
        <taxon>Alphaproteobacteria</taxon>
        <taxon>Rhodospirillales</taxon>
        <taxon>Rhodospirillaceae</taxon>
    </lineage>
</organism>
<keyword evidence="2" id="KW-1185">Reference proteome</keyword>
<protein>
    <recommendedName>
        <fullName evidence="3">DUF2570 domain-containing protein</fullName>
    </recommendedName>
</protein>